<name>A0A7W6CVU8_9HYPH</name>
<protein>
    <submittedName>
        <fullName evidence="1">Uncharacterized protein</fullName>
    </submittedName>
</protein>
<dbReference type="EMBL" id="JACIDR010000001">
    <property type="protein sequence ID" value="MBB3972070.1"/>
    <property type="molecule type" value="Genomic_DNA"/>
</dbReference>
<sequence>MIDPMIGRLAGCLVFGGLLFGMVTLVDGTRDTRASQRVAAAEVQQRVLNHTSFTRP</sequence>
<accession>A0A7W6CVU8</accession>
<organism evidence="1 2">
    <name type="scientific">Hansschlegelia beijingensis</name>
    <dbReference type="NCBI Taxonomy" id="1133344"/>
    <lineage>
        <taxon>Bacteria</taxon>
        <taxon>Pseudomonadati</taxon>
        <taxon>Pseudomonadota</taxon>
        <taxon>Alphaproteobacteria</taxon>
        <taxon>Hyphomicrobiales</taxon>
        <taxon>Methylopilaceae</taxon>
        <taxon>Hansschlegelia</taxon>
    </lineage>
</organism>
<dbReference type="RefSeq" id="WP_183393889.1">
    <property type="nucleotide sequence ID" value="NZ_JACIDR010000001.1"/>
</dbReference>
<proteinExistence type="predicted"/>
<evidence type="ECO:0000313" key="1">
    <source>
        <dbReference type="EMBL" id="MBB3972070.1"/>
    </source>
</evidence>
<reference evidence="1 2" key="1">
    <citation type="submission" date="2020-08" db="EMBL/GenBank/DDBJ databases">
        <title>Genomic Encyclopedia of Type Strains, Phase IV (KMG-IV): sequencing the most valuable type-strain genomes for metagenomic binning, comparative biology and taxonomic classification.</title>
        <authorList>
            <person name="Goeker M."/>
        </authorList>
    </citation>
    <scope>NUCLEOTIDE SEQUENCE [LARGE SCALE GENOMIC DNA]</scope>
    <source>
        <strain evidence="1 2">DSM 25481</strain>
    </source>
</reference>
<comment type="caution">
    <text evidence="1">The sequence shown here is derived from an EMBL/GenBank/DDBJ whole genome shotgun (WGS) entry which is preliminary data.</text>
</comment>
<keyword evidence="2" id="KW-1185">Reference proteome</keyword>
<dbReference type="AlphaFoldDB" id="A0A7W6CVU8"/>
<gene>
    <name evidence="1" type="ORF">GGR24_000703</name>
</gene>
<evidence type="ECO:0000313" key="2">
    <source>
        <dbReference type="Proteomes" id="UP000528964"/>
    </source>
</evidence>
<dbReference type="Proteomes" id="UP000528964">
    <property type="component" value="Unassembled WGS sequence"/>
</dbReference>